<dbReference type="PROSITE" id="PS50104">
    <property type="entry name" value="TIR"/>
    <property type="match status" value="1"/>
</dbReference>
<accession>A0A4R8RWD2</accession>
<dbReference type="SUPFAM" id="SSF52200">
    <property type="entry name" value="Toll/Interleukin receptor TIR domain"/>
    <property type="match status" value="1"/>
</dbReference>
<evidence type="ECO:0000259" key="2">
    <source>
        <dbReference type="PROSITE" id="PS51534"/>
    </source>
</evidence>
<proteinExistence type="predicted"/>
<protein>
    <submittedName>
        <fullName evidence="3">SEFIR domain protein</fullName>
    </submittedName>
</protein>
<feature type="domain" description="TIR" evidence="1">
    <location>
        <begin position="1"/>
        <end position="138"/>
    </location>
</feature>
<gene>
    <name evidence="3" type="ORF">DE4585_04777</name>
</gene>
<name>A0A4R8RWD2_9MYCO</name>
<dbReference type="AlphaFoldDB" id="A0A4R8RWD2"/>
<dbReference type="Pfam" id="PF13676">
    <property type="entry name" value="TIR_2"/>
    <property type="match status" value="1"/>
</dbReference>
<dbReference type="GO" id="GO:0007165">
    <property type="term" value="P:signal transduction"/>
    <property type="evidence" value="ECO:0007669"/>
    <property type="project" value="InterPro"/>
</dbReference>
<organism evidence="3 4">
    <name type="scientific">Mycobacteroides salmoniphilum</name>
    <dbReference type="NCBI Taxonomy" id="404941"/>
    <lineage>
        <taxon>Bacteria</taxon>
        <taxon>Bacillati</taxon>
        <taxon>Actinomycetota</taxon>
        <taxon>Actinomycetes</taxon>
        <taxon>Mycobacteriales</taxon>
        <taxon>Mycobacteriaceae</taxon>
        <taxon>Mycobacteroides</taxon>
    </lineage>
</organism>
<reference evidence="3 4" key="1">
    <citation type="journal article" date="2019" name="Sci. Rep.">
        <title>Extended insight into the Mycobacterium chelonae-abscessus complex through whole genome sequencing of Mycobacterium salmoniphilum outbreak and Mycobacterium salmoniphilum-like strains.</title>
        <authorList>
            <person name="Behra P.R.K."/>
            <person name="Das S."/>
            <person name="Pettersson B.M.F."/>
            <person name="Shirreff L."/>
            <person name="DuCote T."/>
            <person name="Jacobsson K.G."/>
            <person name="Ennis D.G."/>
            <person name="Kirsebom L.A."/>
        </authorList>
    </citation>
    <scope>NUCLEOTIDE SEQUENCE [LARGE SCALE GENOMIC DNA]</scope>
    <source>
        <strain evidence="3 4">DE 4585</strain>
    </source>
</reference>
<sequence length="314" mass="35007">MSYSHDDEEHRDWVLQLSTRLRSNGVDVCLDRWNVSLGGNLAHYMERAANQKYRVIAVVSENFSRKCDEREGGAGFESQMLSARLYADLDSKAVIPVIRNNPHNPPVLPAFLAGRMYEDFRNDASQEGAYERLLREIHGVPVDAAPPLGLNPLEGRTAIEARLAIRNSPERWHSPAVYGDVEFVYSQNSGKYGLGSGSSQFTLDVGRRGLGTVYVLNDPGDIANVAVINRARERTELLADVSEFDLSSRIVDAGAGDAVVLHNRNGFWALVYITKVHAREALNRELVINFRFQIQLDRTPDFSGFKFPDADVTG</sequence>
<dbReference type="PROSITE" id="PS51534">
    <property type="entry name" value="SEFIR"/>
    <property type="match status" value="1"/>
</dbReference>
<dbReference type="InterPro" id="IPR000157">
    <property type="entry name" value="TIR_dom"/>
</dbReference>
<evidence type="ECO:0000259" key="1">
    <source>
        <dbReference type="PROSITE" id="PS50104"/>
    </source>
</evidence>
<dbReference type="EMBL" id="PECH01000010">
    <property type="protein sequence ID" value="TDZ77383.1"/>
    <property type="molecule type" value="Genomic_DNA"/>
</dbReference>
<comment type="caution">
    <text evidence="3">The sequence shown here is derived from an EMBL/GenBank/DDBJ whole genome shotgun (WGS) entry which is preliminary data.</text>
</comment>
<dbReference type="InterPro" id="IPR035897">
    <property type="entry name" value="Toll_tir_struct_dom_sf"/>
</dbReference>
<dbReference type="InterPro" id="IPR013568">
    <property type="entry name" value="SEFIR_dom"/>
</dbReference>
<feature type="domain" description="SEFIR" evidence="2">
    <location>
        <begin position="1"/>
        <end position="129"/>
    </location>
</feature>
<evidence type="ECO:0000313" key="4">
    <source>
        <dbReference type="Proteomes" id="UP000295117"/>
    </source>
</evidence>
<dbReference type="Proteomes" id="UP000295117">
    <property type="component" value="Unassembled WGS sequence"/>
</dbReference>
<dbReference type="Gene3D" id="3.40.50.10140">
    <property type="entry name" value="Toll/interleukin-1 receptor homology (TIR) domain"/>
    <property type="match status" value="1"/>
</dbReference>
<evidence type="ECO:0000313" key="3">
    <source>
        <dbReference type="EMBL" id="TDZ77383.1"/>
    </source>
</evidence>